<feature type="transmembrane region" description="Helical" evidence="1">
    <location>
        <begin position="66"/>
        <end position="87"/>
    </location>
</feature>
<evidence type="ECO:0000313" key="3">
    <source>
        <dbReference type="Proteomes" id="UP001597510"/>
    </source>
</evidence>
<keyword evidence="1" id="KW-0812">Transmembrane</keyword>
<name>A0ABW5J871_9BACT</name>
<keyword evidence="1" id="KW-1133">Transmembrane helix</keyword>
<keyword evidence="3" id="KW-1185">Reference proteome</keyword>
<dbReference type="EMBL" id="JBHULC010000015">
    <property type="protein sequence ID" value="MFD2522224.1"/>
    <property type="molecule type" value="Genomic_DNA"/>
</dbReference>
<feature type="transmembrane region" description="Helical" evidence="1">
    <location>
        <begin position="35"/>
        <end position="54"/>
    </location>
</feature>
<accession>A0ABW5J871</accession>
<evidence type="ECO:0000313" key="2">
    <source>
        <dbReference type="EMBL" id="MFD2522224.1"/>
    </source>
</evidence>
<feature type="transmembrane region" description="Helical" evidence="1">
    <location>
        <begin position="107"/>
        <end position="127"/>
    </location>
</feature>
<keyword evidence="1" id="KW-0472">Membrane</keyword>
<proteinExistence type="predicted"/>
<sequence>MPYKALFHLCYVIISFVIAAIFAMAMYTFELGKLTLSFYGAFALLEGTHMALVLSKQFQQRQRVLLINNIIFLLLVLMSVSVIYLYANLNSWRNEGDNSIEFRVFSYFFDNIFLVNLVFFIANFWFLCRNLIIWWFKGKGVKL</sequence>
<dbReference type="RefSeq" id="WP_340240825.1">
    <property type="nucleotide sequence ID" value="NZ_JBBEWC010000026.1"/>
</dbReference>
<feature type="transmembrane region" description="Helical" evidence="1">
    <location>
        <begin position="7"/>
        <end position="29"/>
    </location>
</feature>
<reference evidence="3" key="1">
    <citation type="journal article" date="2019" name="Int. J. Syst. Evol. Microbiol.">
        <title>The Global Catalogue of Microorganisms (GCM) 10K type strain sequencing project: providing services to taxonomists for standard genome sequencing and annotation.</title>
        <authorList>
            <consortium name="The Broad Institute Genomics Platform"/>
            <consortium name="The Broad Institute Genome Sequencing Center for Infectious Disease"/>
            <person name="Wu L."/>
            <person name="Ma J."/>
        </authorList>
    </citation>
    <scope>NUCLEOTIDE SEQUENCE [LARGE SCALE GENOMIC DNA]</scope>
    <source>
        <strain evidence="3">KCTC 52344</strain>
    </source>
</reference>
<gene>
    <name evidence="2" type="ORF">ACFSR2_15090</name>
</gene>
<comment type="caution">
    <text evidence="2">The sequence shown here is derived from an EMBL/GenBank/DDBJ whole genome shotgun (WGS) entry which is preliminary data.</text>
</comment>
<evidence type="ECO:0000256" key="1">
    <source>
        <dbReference type="SAM" id="Phobius"/>
    </source>
</evidence>
<dbReference type="Proteomes" id="UP001597510">
    <property type="component" value="Unassembled WGS sequence"/>
</dbReference>
<protein>
    <submittedName>
        <fullName evidence="2">Uncharacterized protein</fullName>
    </submittedName>
</protein>
<organism evidence="2 3">
    <name type="scientific">Emticicia soli</name>
    <dbReference type="NCBI Taxonomy" id="2027878"/>
    <lineage>
        <taxon>Bacteria</taxon>
        <taxon>Pseudomonadati</taxon>
        <taxon>Bacteroidota</taxon>
        <taxon>Cytophagia</taxon>
        <taxon>Cytophagales</taxon>
        <taxon>Leadbetterellaceae</taxon>
        <taxon>Emticicia</taxon>
    </lineage>
</organism>